<dbReference type="EMBL" id="JAOTPO010000028">
    <property type="protein sequence ID" value="MDE5416214.1"/>
    <property type="molecule type" value="Genomic_DNA"/>
</dbReference>
<proteinExistence type="predicted"/>
<evidence type="ECO:0000313" key="4">
    <source>
        <dbReference type="Proteomes" id="UP001148125"/>
    </source>
</evidence>
<dbReference type="Pfam" id="PF01882">
    <property type="entry name" value="DUF58"/>
    <property type="match status" value="1"/>
</dbReference>
<dbReference type="Proteomes" id="UP001148125">
    <property type="component" value="Unassembled WGS sequence"/>
</dbReference>
<comment type="caution">
    <text evidence="3">The sequence shown here is derived from an EMBL/GenBank/DDBJ whole genome shotgun (WGS) entry which is preliminary data.</text>
</comment>
<keyword evidence="4" id="KW-1185">Reference proteome</keyword>
<evidence type="ECO:0000259" key="2">
    <source>
        <dbReference type="Pfam" id="PF01882"/>
    </source>
</evidence>
<dbReference type="PANTHER" id="PTHR34351">
    <property type="entry name" value="SLR1927 PROTEIN-RELATED"/>
    <property type="match status" value="1"/>
</dbReference>
<dbReference type="PANTHER" id="PTHR34351:SF2">
    <property type="entry name" value="DUF58 DOMAIN-CONTAINING PROTEIN"/>
    <property type="match status" value="1"/>
</dbReference>
<protein>
    <submittedName>
        <fullName evidence="3">DUF58 domain-containing protein</fullName>
    </submittedName>
</protein>
<sequence length="399" mass="46196">MKLIFSSLKKGVKPLFLLLLNITLFAYAMFQGGFVSWFLFYSIVVISLLSISVFLFTFQRIDAYRTLSADTLRAYDDVEVEVFVKNKLIHPFCFVRVKDQLPQGLEASHDVNNSALFFLSFKRTLDFKYTIEKLPRGEHCFREIEVVIGDMFGFFERKKTVKVETTVLVFPHYQSLKSWSVNSGGGFGESVSFAHSLEEELSIAGVRHYIPGDRLTSIDWKHSARSEKLMTKEFETSQGEAFHLFFNRYVGKSAEETFERAVELTASIAEHCYENQNALSFVSVGTDTEVLIPDTTLEHYQMLYFHLAKVQGGKEQFLPTETSLLEPYRNGTIIFVTVSLNQKDYEWLQYLRAMNIQVIVCWVSGQVEDQQYVQSLRMQRVKVYQFTDEKFNSELMKSR</sequence>
<feature type="transmembrane region" description="Helical" evidence="1">
    <location>
        <begin position="12"/>
        <end position="30"/>
    </location>
</feature>
<dbReference type="RefSeq" id="WP_275120803.1">
    <property type="nucleotide sequence ID" value="NZ_JAOTPO010000028.1"/>
</dbReference>
<evidence type="ECO:0000256" key="1">
    <source>
        <dbReference type="SAM" id="Phobius"/>
    </source>
</evidence>
<evidence type="ECO:0000313" key="3">
    <source>
        <dbReference type="EMBL" id="MDE5416214.1"/>
    </source>
</evidence>
<reference evidence="3" key="1">
    <citation type="submission" date="2024-05" db="EMBL/GenBank/DDBJ databases">
        <title>Alkalihalobacillus sp. strain MEB203 novel alkaliphilic bacterium from Lonar Lake, India.</title>
        <authorList>
            <person name="Joshi A."/>
            <person name="Thite S."/>
            <person name="Mengade P."/>
        </authorList>
    </citation>
    <scope>NUCLEOTIDE SEQUENCE</scope>
    <source>
        <strain evidence="3">MEB 203</strain>
    </source>
</reference>
<keyword evidence="1" id="KW-1133">Transmembrane helix</keyword>
<name>A0ABT5VLC1_9BACI</name>
<dbReference type="InterPro" id="IPR002881">
    <property type="entry name" value="DUF58"/>
</dbReference>
<organism evidence="3 4">
    <name type="scientific">Alkalihalobacterium chitinilyticum</name>
    <dbReference type="NCBI Taxonomy" id="2980103"/>
    <lineage>
        <taxon>Bacteria</taxon>
        <taxon>Bacillati</taxon>
        <taxon>Bacillota</taxon>
        <taxon>Bacilli</taxon>
        <taxon>Bacillales</taxon>
        <taxon>Bacillaceae</taxon>
        <taxon>Alkalihalobacterium</taxon>
    </lineage>
</organism>
<keyword evidence="1" id="KW-0812">Transmembrane</keyword>
<feature type="transmembrane region" description="Helical" evidence="1">
    <location>
        <begin position="36"/>
        <end position="58"/>
    </location>
</feature>
<keyword evidence="1" id="KW-0472">Membrane</keyword>
<feature type="domain" description="DUF58" evidence="2">
    <location>
        <begin position="206"/>
        <end position="358"/>
    </location>
</feature>
<accession>A0ABT5VLC1</accession>
<gene>
    <name evidence="3" type="ORF">N7Z68_23200</name>
</gene>